<dbReference type="AlphaFoldDB" id="K8F347"/>
<evidence type="ECO:0000313" key="3">
    <source>
        <dbReference type="Proteomes" id="UP000198341"/>
    </source>
</evidence>
<dbReference type="EMBL" id="FO082270">
    <property type="protein sequence ID" value="CCO66467.1"/>
    <property type="molecule type" value="Genomic_DNA"/>
</dbReference>
<keyword evidence="3" id="KW-1185">Reference proteome</keyword>
<dbReference type="RefSeq" id="XP_007510907.1">
    <property type="nucleotide sequence ID" value="XM_007510845.1"/>
</dbReference>
<name>K8F347_9CHLO</name>
<feature type="compositionally biased region" description="Basic and acidic residues" evidence="1">
    <location>
        <begin position="1"/>
        <end position="10"/>
    </location>
</feature>
<evidence type="ECO:0000256" key="1">
    <source>
        <dbReference type="SAM" id="MobiDB-lite"/>
    </source>
</evidence>
<accession>K8F347</accession>
<feature type="region of interest" description="Disordered" evidence="1">
    <location>
        <begin position="176"/>
        <end position="221"/>
    </location>
</feature>
<feature type="compositionally biased region" description="Basic and acidic residues" evidence="1">
    <location>
        <begin position="188"/>
        <end position="199"/>
    </location>
</feature>
<dbReference type="OrthoDB" id="10549062at2759"/>
<organism evidence="2 3">
    <name type="scientific">Bathycoccus prasinos</name>
    <dbReference type="NCBI Taxonomy" id="41875"/>
    <lineage>
        <taxon>Eukaryota</taxon>
        <taxon>Viridiplantae</taxon>
        <taxon>Chlorophyta</taxon>
        <taxon>Mamiellophyceae</taxon>
        <taxon>Mamiellales</taxon>
        <taxon>Bathycoccaceae</taxon>
        <taxon>Bathycoccus</taxon>
    </lineage>
</organism>
<evidence type="ECO:0000313" key="2">
    <source>
        <dbReference type="EMBL" id="CCO66467.1"/>
    </source>
</evidence>
<gene>
    <name evidence="2" type="ORF">Bathy09g04350</name>
</gene>
<dbReference type="GeneID" id="19013941"/>
<feature type="region of interest" description="Disordered" evidence="1">
    <location>
        <begin position="1"/>
        <end position="55"/>
    </location>
</feature>
<proteinExistence type="predicted"/>
<reference evidence="2 3" key="1">
    <citation type="submission" date="2011-10" db="EMBL/GenBank/DDBJ databases">
        <authorList>
            <person name="Genoscope - CEA"/>
        </authorList>
    </citation>
    <scope>NUCLEOTIDE SEQUENCE [LARGE SCALE GENOMIC DNA]</scope>
    <source>
        <strain evidence="2 3">RCC 1105</strain>
    </source>
</reference>
<feature type="compositionally biased region" description="Basic residues" evidence="1">
    <location>
        <begin position="176"/>
        <end position="187"/>
    </location>
</feature>
<dbReference type="Proteomes" id="UP000198341">
    <property type="component" value="Chromosome 9"/>
</dbReference>
<dbReference type="KEGG" id="bpg:Bathy09g04350"/>
<protein>
    <submittedName>
        <fullName evidence="2">Uncharacterized protein</fullName>
    </submittedName>
</protein>
<sequence length="296" mass="33604">METFLGEKRFSSFTQSHPDMMRRQTSGDFYDADAEPENDNLNNNKMRTAMDDDDDNAFYFDDGEEQIRHRRPEVMMMTTTGNNTPFKIEEEEDHREQTKNNTQQRVLGTTAAEKRFVALKPSKRSGRIIDKKMSKKRTAGVGLRSHARLGVSPVRGGGGTITTTTTTTTTGALLLSRKKEKKKRSMQQRRERTSKRERYSLGGAAASSDGGGTDDEDNGRRVIGGVYSTAMEREDAKRRQMLYKRLDRLKQLPSQSQFAKTQIALVNKCLEMLMKVTVRTNEEEDELAKLLSSVKI</sequence>
<feature type="compositionally biased region" description="Polar residues" evidence="1">
    <location>
        <begin position="11"/>
        <end position="27"/>
    </location>
</feature>